<dbReference type="EMBL" id="JBHFFA010000006">
    <property type="protein sequence ID" value="KAL2622111.1"/>
    <property type="molecule type" value="Genomic_DNA"/>
</dbReference>
<evidence type="ECO:0000313" key="1">
    <source>
        <dbReference type="EMBL" id="KAL2622111.1"/>
    </source>
</evidence>
<dbReference type="Proteomes" id="UP001605036">
    <property type="component" value="Unassembled WGS sequence"/>
</dbReference>
<organism evidence="1 2">
    <name type="scientific">Riccia fluitans</name>
    <dbReference type="NCBI Taxonomy" id="41844"/>
    <lineage>
        <taxon>Eukaryota</taxon>
        <taxon>Viridiplantae</taxon>
        <taxon>Streptophyta</taxon>
        <taxon>Embryophyta</taxon>
        <taxon>Marchantiophyta</taxon>
        <taxon>Marchantiopsida</taxon>
        <taxon>Marchantiidae</taxon>
        <taxon>Marchantiales</taxon>
        <taxon>Ricciaceae</taxon>
        <taxon>Riccia</taxon>
    </lineage>
</organism>
<sequence>MVICYRLLANSQARLPVSITSRTISIGDVCANVKKPVGTEGGLLRCSFHWRMKGLTPTSGSPVSSTGKPVRMAVILSRTSPGTIQKRDGRQASCSRVKNRILSSCHVNVRALGDELQTGSARVFSSYRVPFNQIRVSLVRTGCKFPFCASQFGWRSFFWEGRNVLNGSAKFKR</sequence>
<keyword evidence="2" id="KW-1185">Reference proteome</keyword>
<accession>A0ABD1Y650</accession>
<gene>
    <name evidence="1" type="ORF">R1flu_002316</name>
</gene>
<comment type="caution">
    <text evidence="1">The sequence shown here is derived from an EMBL/GenBank/DDBJ whole genome shotgun (WGS) entry which is preliminary data.</text>
</comment>
<evidence type="ECO:0000313" key="2">
    <source>
        <dbReference type="Proteomes" id="UP001605036"/>
    </source>
</evidence>
<protein>
    <submittedName>
        <fullName evidence="1">Uncharacterized protein</fullName>
    </submittedName>
</protein>
<name>A0ABD1Y650_9MARC</name>
<reference evidence="1 2" key="1">
    <citation type="submission" date="2024-09" db="EMBL/GenBank/DDBJ databases">
        <title>Chromosome-scale assembly of Riccia fluitans.</title>
        <authorList>
            <person name="Paukszto L."/>
            <person name="Sawicki J."/>
            <person name="Karawczyk K."/>
            <person name="Piernik-Szablinska J."/>
            <person name="Szczecinska M."/>
            <person name="Mazdziarz M."/>
        </authorList>
    </citation>
    <scope>NUCLEOTIDE SEQUENCE [LARGE SCALE GENOMIC DNA]</scope>
    <source>
        <strain evidence="1">Rf_01</strain>
        <tissue evidence="1">Aerial parts of the thallus</tissue>
    </source>
</reference>
<dbReference type="AlphaFoldDB" id="A0ABD1Y650"/>
<proteinExistence type="predicted"/>